<dbReference type="OrthoDB" id="10330245at2759"/>
<feature type="chain" id="PRO_5029465763" description="ParB/Sulfiredoxin domain-containing protein" evidence="1">
    <location>
        <begin position="29"/>
        <end position="310"/>
    </location>
</feature>
<evidence type="ECO:0000313" key="3">
    <source>
        <dbReference type="Proteomes" id="UP000541610"/>
    </source>
</evidence>
<gene>
    <name evidence="2" type="ORF">FOZ60_000057</name>
</gene>
<sequence>MPLFRPSGHQRCSFALSWIVLSGGGVQLSTVAAAGRGKLSSTRIPPAKAIWVPSETSQSCSAIQTMSIAGYCKACRSAVRGCSVALIDGPELAPQQRSFSIPPPIPCCADGDDEKYKYKLVETAAFEDHEEAVGSIPASDAFIRISAHVDDIHFGHDRLRPFFMVPEGRALARMYENLAEGRESLTEGALKPLQLVVERDRLMALDGNRRLAVLKALHCRHPEMFDGWLDDCHVLTTPSPPRVKRKITTSPMVDGRTVRFEAHSRVSEEVPYWARDLYFINKGPAFIKGMLLEEVTGAPGSEPVEVIRGG</sequence>
<reference evidence="2 3" key="1">
    <citation type="submission" date="2020-04" db="EMBL/GenBank/DDBJ databases">
        <title>Perkinsus olseni comparative genomics.</title>
        <authorList>
            <person name="Bogema D.R."/>
        </authorList>
    </citation>
    <scope>NUCLEOTIDE SEQUENCE [LARGE SCALE GENOMIC DNA]</scope>
    <source>
        <strain evidence="2">00978-12</strain>
    </source>
</reference>
<proteinExistence type="predicted"/>
<dbReference type="EMBL" id="JABANP010000001">
    <property type="protein sequence ID" value="KAF4697706.1"/>
    <property type="molecule type" value="Genomic_DNA"/>
</dbReference>
<comment type="caution">
    <text evidence="2">The sequence shown here is derived from an EMBL/GenBank/DDBJ whole genome shotgun (WGS) entry which is preliminary data.</text>
</comment>
<dbReference type="Proteomes" id="UP000541610">
    <property type="component" value="Unassembled WGS sequence"/>
</dbReference>
<evidence type="ECO:0008006" key="4">
    <source>
        <dbReference type="Google" id="ProtNLM"/>
    </source>
</evidence>
<organism evidence="2 3">
    <name type="scientific">Perkinsus olseni</name>
    <name type="common">Perkinsus atlanticus</name>
    <dbReference type="NCBI Taxonomy" id="32597"/>
    <lineage>
        <taxon>Eukaryota</taxon>
        <taxon>Sar</taxon>
        <taxon>Alveolata</taxon>
        <taxon>Perkinsozoa</taxon>
        <taxon>Perkinsea</taxon>
        <taxon>Perkinsida</taxon>
        <taxon>Perkinsidae</taxon>
        <taxon>Perkinsus</taxon>
    </lineage>
</organism>
<protein>
    <recommendedName>
        <fullName evidence="4">ParB/Sulfiredoxin domain-containing protein</fullName>
    </recommendedName>
</protein>
<dbReference type="AlphaFoldDB" id="A0A7J6PPM9"/>
<evidence type="ECO:0000256" key="1">
    <source>
        <dbReference type="SAM" id="SignalP"/>
    </source>
</evidence>
<keyword evidence="1" id="KW-0732">Signal</keyword>
<feature type="signal peptide" evidence="1">
    <location>
        <begin position="1"/>
        <end position="28"/>
    </location>
</feature>
<accession>A0A7J6PPM9</accession>
<evidence type="ECO:0000313" key="2">
    <source>
        <dbReference type="EMBL" id="KAF4697706.1"/>
    </source>
</evidence>
<name>A0A7J6PPM9_PEROL</name>